<evidence type="ECO:0008006" key="3">
    <source>
        <dbReference type="Google" id="ProtNLM"/>
    </source>
</evidence>
<protein>
    <recommendedName>
        <fullName evidence="3">IS5/IS1182 family transposase</fullName>
    </recommendedName>
</protein>
<name>A0AAX3WWM1_9BACI</name>
<proteinExistence type="predicted"/>
<evidence type="ECO:0000313" key="2">
    <source>
        <dbReference type="Proteomes" id="UP001178322"/>
    </source>
</evidence>
<evidence type="ECO:0000313" key="1">
    <source>
        <dbReference type="EMBL" id="WHY50812.1"/>
    </source>
</evidence>
<dbReference type="EMBL" id="CP126101">
    <property type="protein sequence ID" value="WHY50812.1"/>
    <property type="molecule type" value="Genomic_DNA"/>
</dbReference>
<accession>A0AAX3WWM1</accession>
<organism evidence="1 2">
    <name type="scientific">Lysinibacillus pakistanensis</name>
    <dbReference type="NCBI Taxonomy" id="759811"/>
    <lineage>
        <taxon>Bacteria</taxon>
        <taxon>Bacillati</taxon>
        <taxon>Bacillota</taxon>
        <taxon>Bacilli</taxon>
        <taxon>Bacillales</taxon>
        <taxon>Bacillaceae</taxon>
        <taxon>Lysinibacillus</taxon>
    </lineage>
</organism>
<sequence length="56" mass="6431">MSIIRQESLFDMQVLFDLEPTQRFNSVLSGIDIHPILDVVMKRSVDRLSQLQLSVA</sequence>
<dbReference type="RefSeq" id="WP_010861407.1">
    <property type="nucleotide sequence ID" value="NZ_CP126101.1"/>
</dbReference>
<dbReference type="AlphaFoldDB" id="A0AAX3WWM1"/>
<reference evidence="1" key="1">
    <citation type="submission" date="2023-05" db="EMBL/GenBank/DDBJ databases">
        <title>Comparative genomics of Bacillaceae isolates and their secondary metabolite potential.</title>
        <authorList>
            <person name="Song L."/>
            <person name="Nielsen L.J."/>
            <person name="Mohite O."/>
            <person name="Xu X."/>
            <person name="Weber T."/>
            <person name="Kovacs A.T."/>
        </authorList>
    </citation>
    <scope>NUCLEOTIDE SEQUENCE</scope>
    <source>
        <strain evidence="1">LY1</strain>
    </source>
</reference>
<gene>
    <name evidence="1" type="ORF">QNH24_21360</name>
</gene>
<dbReference type="Proteomes" id="UP001178322">
    <property type="component" value="Chromosome"/>
</dbReference>